<keyword evidence="2" id="KW-0812">Transmembrane</keyword>
<feature type="region of interest" description="Disordered" evidence="1">
    <location>
        <begin position="79"/>
        <end position="141"/>
    </location>
</feature>
<keyword evidence="3" id="KW-0614">Plasmid</keyword>
<accession>A0ABM6IC81</accession>
<name>A0ABM6IC81_9HYPH</name>
<protein>
    <recommendedName>
        <fullName evidence="5">DUF3099 domain-containing protein</fullName>
    </recommendedName>
</protein>
<feature type="compositionally biased region" description="Polar residues" evidence="1">
    <location>
        <begin position="79"/>
        <end position="93"/>
    </location>
</feature>
<dbReference type="RefSeq" id="WP_077294719.1">
    <property type="nucleotide sequence ID" value="NZ_CP019632.1"/>
</dbReference>
<evidence type="ECO:0000313" key="4">
    <source>
        <dbReference type="Proteomes" id="UP000188174"/>
    </source>
</evidence>
<keyword evidence="4" id="KW-1185">Reference proteome</keyword>
<feature type="compositionally biased region" description="Basic and acidic residues" evidence="1">
    <location>
        <begin position="131"/>
        <end position="141"/>
    </location>
</feature>
<keyword evidence="2" id="KW-1133">Transmembrane helix</keyword>
<evidence type="ECO:0008006" key="5">
    <source>
        <dbReference type="Google" id="ProtNLM"/>
    </source>
</evidence>
<evidence type="ECO:0000256" key="1">
    <source>
        <dbReference type="SAM" id="MobiDB-lite"/>
    </source>
</evidence>
<evidence type="ECO:0000256" key="2">
    <source>
        <dbReference type="SAM" id="Phobius"/>
    </source>
</evidence>
<keyword evidence="2" id="KW-0472">Membrane</keyword>
<geneLocation type="plasmid" evidence="3 4">
    <name>unnamed2</name>
</geneLocation>
<dbReference type="EMBL" id="CP019632">
    <property type="protein sequence ID" value="AQQ08138.1"/>
    <property type="molecule type" value="Genomic_DNA"/>
</dbReference>
<organism evidence="3 4">
    <name type="scientific">Roseibium algicola</name>
    <dbReference type="NCBI Taxonomy" id="2857014"/>
    <lineage>
        <taxon>Bacteria</taxon>
        <taxon>Pseudomonadati</taxon>
        <taxon>Pseudomonadota</taxon>
        <taxon>Alphaproteobacteria</taxon>
        <taxon>Hyphomicrobiales</taxon>
        <taxon>Stappiaceae</taxon>
        <taxon>Roseibium</taxon>
    </lineage>
</organism>
<feature type="transmembrane region" description="Helical" evidence="2">
    <location>
        <begin position="32"/>
        <end position="50"/>
    </location>
</feature>
<proteinExistence type="predicted"/>
<dbReference type="Proteomes" id="UP000188174">
    <property type="component" value="Plasmid unnamed2"/>
</dbReference>
<evidence type="ECO:0000313" key="3">
    <source>
        <dbReference type="EMBL" id="AQQ08138.1"/>
    </source>
</evidence>
<reference evidence="3 4" key="1">
    <citation type="submission" date="2017-02" db="EMBL/GenBank/DDBJ databases">
        <authorList>
            <person name="Jeong S."/>
        </authorList>
    </citation>
    <scope>NUCLEOTIDE SEQUENCE [LARGE SCALE GENOMIC DNA]</scope>
    <source>
        <strain evidence="3 4">RMAR6-6</strain>
        <plasmid evidence="3 4">unnamed2</plasmid>
    </source>
</reference>
<feature type="transmembrane region" description="Helical" evidence="2">
    <location>
        <begin position="56"/>
        <end position="75"/>
    </location>
</feature>
<sequence>MPDTQQSQSRNGSLSRDLLYALRYYLGNRRGLLVLAGLVIASGLALNWSWLAAVGIAPILISLLPCLAMCALGLCMNRSGSKSCSAAESNAGPTETEVARPATKVVAIDTAPDSVAPKIDEARVLASHEPQPSKERRPSDA</sequence>
<gene>
    <name evidence="3" type="ORF">B0E33_30390</name>
</gene>